<dbReference type="InterPro" id="IPR019833">
    <property type="entry name" value="Mn/Fe_SOD_BS"/>
</dbReference>
<keyword evidence="4 7" id="KW-0560">Oxidoreductase</keyword>
<gene>
    <name evidence="7" type="ORF">TVY486_1116640</name>
</gene>
<reference evidence="7" key="1">
    <citation type="journal article" date="2012" name="Proc. Natl. Acad. Sci. U.S.A.">
        <title>Antigenic diversity is generated by distinct evolutionary mechanisms in African trypanosome species.</title>
        <authorList>
            <person name="Jackson A.P."/>
            <person name="Berry A."/>
            <person name="Aslett M."/>
            <person name="Allison H.C."/>
            <person name="Burton P."/>
            <person name="Vavrova-Anderson J."/>
            <person name="Brown R."/>
            <person name="Browne H."/>
            <person name="Corton N."/>
            <person name="Hauser H."/>
            <person name="Gamble J."/>
            <person name="Gilderthorp R."/>
            <person name="Marcello L."/>
            <person name="McQuillan J."/>
            <person name="Otto T.D."/>
            <person name="Quail M.A."/>
            <person name="Sanders M.J."/>
            <person name="van Tonder A."/>
            <person name="Ginger M.L."/>
            <person name="Field M.C."/>
            <person name="Barry J.D."/>
            <person name="Hertz-Fowler C."/>
            <person name="Berriman M."/>
        </authorList>
    </citation>
    <scope>NUCLEOTIDE SEQUENCE</scope>
    <source>
        <strain evidence="7">Y486</strain>
    </source>
</reference>
<dbReference type="InterPro" id="IPR019831">
    <property type="entry name" value="Mn/Fe_SOD_N"/>
</dbReference>
<dbReference type="Gene3D" id="3.55.40.20">
    <property type="entry name" value="Iron/manganese superoxide dismutase, C-terminal domain"/>
    <property type="match status" value="1"/>
</dbReference>
<dbReference type="GO" id="GO:0046872">
    <property type="term" value="F:metal ion binding"/>
    <property type="evidence" value="ECO:0007669"/>
    <property type="project" value="UniProtKB-KW"/>
</dbReference>
<dbReference type="PANTHER" id="PTHR42769">
    <property type="entry name" value="SUPEROXIDE DISMUTASE"/>
    <property type="match status" value="1"/>
</dbReference>
<feature type="domain" description="Manganese/iron superoxide dismutase N-terminal" evidence="5">
    <location>
        <begin position="94"/>
        <end position="178"/>
    </location>
</feature>
<dbReference type="VEuPathDB" id="TriTrypDB:TvY486_1116640"/>
<dbReference type="EMBL" id="HE573027">
    <property type="protein sequence ID" value="CCC54180.1"/>
    <property type="molecule type" value="Genomic_DNA"/>
</dbReference>
<keyword evidence="3" id="KW-0479">Metal-binding</keyword>
<accession>G0U995</accession>
<evidence type="ECO:0000256" key="2">
    <source>
        <dbReference type="ARBA" id="ARBA00012682"/>
    </source>
</evidence>
<dbReference type="GO" id="GO:0004784">
    <property type="term" value="F:superoxide dismutase activity"/>
    <property type="evidence" value="ECO:0007669"/>
    <property type="project" value="UniProtKB-EC"/>
</dbReference>
<dbReference type="SUPFAM" id="SSF46609">
    <property type="entry name" value="Fe,Mn superoxide dismutase (SOD), N-terminal domain"/>
    <property type="match status" value="1"/>
</dbReference>
<dbReference type="AlphaFoldDB" id="G0U995"/>
<proteinExistence type="inferred from homology"/>
<dbReference type="InterPro" id="IPR019832">
    <property type="entry name" value="Mn/Fe_SOD_C"/>
</dbReference>
<evidence type="ECO:0000256" key="3">
    <source>
        <dbReference type="ARBA" id="ARBA00022723"/>
    </source>
</evidence>
<evidence type="ECO:0000256" key="4">
    <source>
        <dbReference type="ARBA" id="ARBA00023002"/>
    </source>
</evidence>
<dbReference type="PRINTS" id="PR01703">
    <property type="entry name" value="MNSODISMTASE"/>
</dbReference>
<protein>
    <recommendedName>
        <fullName evidence="2">superoxide dismutase</fullName>
        <ecNumber evidence="2">1.15.1.1</ecNumber>
    </recommendedName>
</protein>
<evidence type="ECO:0000259" key="6">
    <source>
        <dbReference type="Pfam" id="PF02777"/>
    </source>
</evidence>
<dbReference type="PROSITE" id="PS00088">
    <property type="entry name" value="SOD_MN"/>
    <property type="match status" value="1"/>
</dbReference>
<dbReference type="PANTHER" id="PTHR42769:SF2">
    <property type="entry name" value="SUPEROXIDE DISMUTASE"/>
    <property type="match status" value="1"/>
</dbReference>
<dbReference type="Pfam" id="PF02777">
    <property type="entry name" value="Sod_Fe_C"/>
    <property type="match status" value="1"/>
</dbReference>
<dbReference type="SUPFAM" id="SSF54719">
    <property type="entry name" value="Fe,Mn superoxide dismutase (SOD), C-terminal domain"/>
    <property type="match status" value="1"/>
</dbReference>
<evidence type="ECO:0000256" key="1">
    <source>
        <dbReference type="ARBA" id="ARBA00008714"/>
    </source>
</evidence>
<organism evidence="7">
    <name type="scientific">Trypanosoma vivax (strain Y486)</name>
    <dbReference type="NCBI Taxonomy" id="1055687"/>
    <lineage>
        <taxon>Eukaryota</taxon>
        <taxon>Discoba</taxon>
        <taxon>Euglenozoa</taxon>
        <taxon>Kinetoplastea</taxon>
        <taxon>Metakinetoplastina</taxon>
        <taxon>Trypanosomatida</taxon>
        <taxon>Trypanosomatidae</taxon>
        <taxon>Trypanosoma</taxon>
        <taxon>Duttonella</taxon>
    </lineage>
</organism>
<evidence type="ECO:0000259" key="5">
    <source>
        <dbReference type="Pfam" id="PF00081"/>
    </source>
</evidence>
<dbReference type="Gene3D" id="1.10.287.990">
    <property type="entry name" value="Fe,Mn superoxide dismutase (SOD) domain"/>
    <property type="match status" value="1"/>
</dbReference>
<dbReference type="Pfam" id="PF00081">
    <property type="entry name" value="Sod_Fe_N"/>
    <property type="match status" value="1"/>
</dbReference>
<feature type="domain" description="Manganese/iron superoxide dismutase C-terminal" evidence="6">
    <location>
        <begin position="188"/>
        <end position="287"/>
    </location>
</feature>
<evidence type="ECO:0000313" key="7">
    <source>
        <dbReference type="EMBL" id="CCC54180.1"/>
    </source>
</evidence>
<dbReference type="OMA" id="HNQFWEM"/>
<comment type="similarity">
    <text evidence="1">Belongs to the iron/manganese superoxide dismutase family.</text>
</comment>
<dbReference type="InterPro" id="IPR036314">
    <property type="entry name" value="SOD_C_sf"/>
</dbReference>
<sequence length="303" mass="35574">MRRATALSPCALPSISLTSLGVALQTSLRTGLVMHTPKADLVLGPFSFMEQYNEFRNRSGRVPDYNVEKYRDTYWRVDEYIRRAENYIRSQGFFFLPTLEFPWYKGCLPLLSSYQIRLHYGRHHREYVEKLNQLIEGTPLYGRNLDEIIKHSHGDESLIGVYNSAAQHYNHCFYWKCIQPYGSNIPPDLKAAVEQQYGSLEDFQKAFVDAALGLFGSGWVYWIYDKRAEKFDIVSLPNAGCPLTNSDAVALLCVDVWEHAYYVDYENNRAQFLSKYFDVVDWHWAERHWKRATGQEYYEMKFW</sequence>
<name>G0U995_TRYVY</name>
<dbReference type="InterPro" id="IPR001189">
    <property type="entry name" value="Mn/Fe_SOD"/>
</dbReference>
<dbReference type="InterPro" id="IPR036324">
    <property type="entry name" value="Mn/Fe_SOD_N_sf"/>
</dbReference>
<dbReference type="EC" id="1.15.1.1" evidence="2"/>